<name>X0YDX7_9ZZZZ</name>
<proteinExistence type="predicted"/>
<protein>
    <submittedName>
        <fullName evidence="2">Uncharacterized protein</fullName>
    </submittedName>
</protein>
<keyword evidence="1" id="KW-0812">Transmembrane</keyword>
<keyword evidence="1" id="KW-0472">Membrane</keyword>
<comment type="caution">
    <text evidence="2">The sequence shown here is derived from an EMBL/GenBank/DDBJ whole genome shotgun (WGS) entry which is preliminary data.</text>
</comment>
<reference evidence="2" key="1">
    <citation type="journal article" date="2014" name="Front. Microbiol.">
        <title>High frequency of phylogenetically diverse reductive dehalogenase-homologous genes in deep subseafloor sedimentary metagenomes.</title>
        <authorList>
            <person name="Kawai M."/>
            <person name="Futagami T."/>
            <person name="Toyoda A."/>
            <person name="Takaki Y."/>
            <person name="Nishi S."/>
            <person name="Hori S."/>
            <person name="Arai W."/>
            <person name="Tsubouchi T."/>
            <person name="Morono Y."/>
            <person name="Uchiyama I."/>
            <person name="Ito T."/>
            <person name="Fujiyama A."/>
            <person name="Inagaki F."/>
            <person name="Takami H."/>
        </authorList>
    </citation>
    <scope>NUCLEOTIDE SEQUENCE</scope>
    <source>
        <strain evidence="2">Expedition CK06-06</strain>
    </source>
</reference>
<dbReference type="EMBL" id="BARS01041692">
    <property type="protein sequence ID" value="GAG35001.1"/>
    <property type="molecule type" value="Genomic_DNA"/>
</dbReference>
<feature type="transmembrane region" description="Helical" evidence="1">
    <location>
        <begin position="44"/>
        <end position="68"/>
    </location>
</feature>
<gene>
    <name evidence="2" type="ORF">S01H1_63366</name>
</gene>
<dbReference type="AlphaFoldDB" id="X0YDX7"/>
<organism evidence="2">
    <name type="scientific">marine sediment metagenome</name>
    <dbReference type="NCBI Taxonomy" id="412755"/>
    <lineage>
        <taxon>unclassified sequences</taxon>
        <taxon>metagenomes</taxon>
        <taxon>ecological metagenomes</taxon>
    </lineage>
</organism>
<accession>X0YDX7</accession>
<sequence length="71" mass="8282">MEILKVVAIICFILFLFILYKIATDRNAGNLKKIINKNSFTKSTFTMMVCLIAIYIFILIATVVVRYFPEW</sequence>
<keyword evidence="1" id="KW-1133">Transmembrane helix</keyword>
<evidence type="ECO:0000313" key="2">
    <source>
        <dbReference type="EMBL" id="GAG35001.1"/>
    </source>
</evidence>
<evidence type="ECO:0000256" key="1">
    <source>
        <dbReference type="SAM" id="Phobius"/>
    </source>
</evidence>
<feature type="transmembrane region" description="Helical" evidence="1">
    <location>
        <begin position="6"/>
        <end position="23"/>
    </location>
</feature>